<dbReference type="InterPro" id="IPR051806">
    <property type="entry name" value="HAD-like_SPP"/>
</dbReference>
<dbReference type="PANTHER" id="PTHR43481">
    <property type="entry name" value="FRUCTOSE-1-PHOSPHATE PHOSPHATASE"/>
    <property type="match status" value="1"/>
</dbReference>
<dbReference type="SFLD" id="SFLDS00003">
    <property type="entry name" value="Haloacid_Dehalogenase"/>
    <property type="match status" value="1"/>
</dbReference>
<dbReference type="PRINTS" id="PR00413">
    <property type="entry name" value="HADHALOGNASE"/>
</dbReference>
<dbReference type="GO" id="GO:0050308">
    <property type="term" value="F:sugar-phosphatase activity"/>
    <property type="evidence" value="ECO:0007669"/>
    <property type="project" value="TreeGrafter"/>
</dbReference>
<dbReference type="Gene3D" id="1.10.150.240">
    <property type="entry name" value="Putative phosphatase, domain 2"/>
    <property type="match status" value="1"/>
</dbReference>
<organism evidence="1 2">
    <name type="scientific">Streptomyces ipomoeae</name>
    <dbReference type="NCBI Taxonomy" id="103232"/>
    <lineage>
        <taxon>Bacteria</taxon>
        <taxon>Bacillati</taxon>
        <taxon>Actinomycetota</taxon>
        <taxon>Actinomycetes</taxon>
        <taxon>Kitasatosporales</taxon>
        <taxon>Streptomycetaceae</taxon>
        <taxon>Streptomyces</taxon>
    </lineage>
</organism>
<protein>
    <submittedName>
        <fullName evidence="1">HAD family phosphatase</fullName>
    </submittedName>
</protein>
<dbReference type="InterPro" id="IPR041492">
    <property type="entry name" value="HAD_2"/>
</dbReference>
<dbReference type="InterPro" id="IPR023198">
    <property type="entry name" value="PGP-like_dom2"/>
</dbReference>
<evidence type="ECO:0000313" key="2">
    <source>
        <dbReference type="Proteomes" id="UP000318720"/>
    </source>
</evidence>
<dbReference type="Pfam" id="PF13419">
    <property type="entry name" value="HAD_2"/>
    <property type="match status" value="1"/>
</dbReference>
<dbReference type="RefSeq" id="WP_009324501.1">
    <property type="nucleotide sequence ID" value="NZ_JARAVA010000259.1"/>
</dbReference>
<dbReference type="InterPro" id="IPR006439">
    <property type="entry name" value="HAD-SF_hydro_IA"/>
</dbReference>
<dbReference type="InterPro" id="IPR023214">
    <property type="entry name" value="HAD_sf"/>
</dbReference>
<dbReference type="NCBIfam" id="TIGR01509">
    <property type="entry name" value="HAD-SF-IA-v3"/>
    <property type="match status" value="1"/>
</dbReference>
<dbReference type="AlphaFoldDB" id="A0AAE8W6E3"/>
<dbReference type="Proteomes" id="UP000318720">
    <property type="component" value="Unassembled WGS sequence"/>
</dbReference>
<dbReference type="InterPro" id="IPR036412">
    <property type="entry name" value="HAD-like_sf"/>
</dbReference>
<gene>
    <name evidence="1" type="ORF">Sipo8835_08465</name>
</gene>
<dbReference type="SFLD" id="SFLDG01129">
    <property type="entry name" value="C1.5:_HAD__Beta-PGM__Phosphata"/>
    <property type="match status" value="1"/>
</dbReference>
<name>A0AAE8W6E3_9ACTN</name>
<accession>A0AAE8W6E3</accession>
<comment type="caution">
    <text evidence="1">The sequence shown here is derived from an EMBL/GenBank/DDBJ whole genome shotgun (WGS) entry which is preliminary data.</text>
</comment>
<reference evidence="1 2" key="1">
    <citation type="submission" date="2019-03" db="EMBL/GenBank/DDBJ databases">
        <title>Comparative genomic analyses of the sweetpotato soil rot pathogen, Streptomyces ipomoeae.</title>
        <authorList>
            <person name="Ruschel Soares N."/>
            <person name="Badger J.H."/>
            <person name="Huguet-Tapia J.C."/>
            <person name="Clark C.A."/>
            <person name="Pettis G.S."/>
        </authorList>
    </citation>
    <scope>NUCLEOTIDE SEQUENCE [LARGE SCALE GENOMIC DNA]</scope>
    <source>
        <strain evidence="1 2">88-35</strain>
    </source>
</reference>
<evidence type="ECO:0000313" key="1">
    <source>
        <dbReference type="EMBL" id="TQE37073.1"/>
    </source>
</evidence>
<dbReference type="EMBL" id="SPAZ01000069">
    <property type="protein sequence ID" value="TQE37073.1"/>
    <property type="molecule type" value="Genomic_DNA"/>
</dbReference>
<sequence length="239" mass="25445">MTREARTGHEVEAVAFDMDGVLIDSRSVIENAWRDVAHRHGRVLAPEEAERYVHGRTGAETVGMLFPEHTDAARAAIWKEVDTVEEEAAYPFVPGADLMTAKLSRCGVPLALVTSSWPRKIENALGRRGLLSLFPEQVTRDDVTRGKPHPDPYLTAARRLNIDPARLLVFEDSVSGVESAVAAGATCVGIGGGELIDAGAVATAGDFTTLSLAVAGTDVLIEGLDAAIRIVVREVSGHG</sequence>
<dbReference type="SUPFAM" id="SSF56784">
    <property type="entry name" value="HAD-like"/>
    <property type="match status" value="1"/>
</dbReference>
<dbReference type="Gene3D" id="3.40.50.1000">
    <property type="entry name" value="HAD superfamily/HAD-like"/>
    <property type="match status" value="1"/>
</dbReference>
<dbReference type="PANTHER" id="PTHR43481:SF4">
    <property type="entry name" value="GLYCEROL-1-PHOSPHATE PHOSPHOHYDROLASE 1-RELATED"/>
    <property type="match status" value="1"/>
</dbReference>
<proteinExistence type="predicted"/>